<evidence type="ECO:0000313" key="4">
    <source>
        <dbReference type="Proteomes" id="UP001176521"/>
    </source>
</evidence>
<dbReference type="Pfam" id="PF04641">
    <property type="entry name" value="Rtf2"/>
    <property type="match status" value="1"/>
</dbReference>
<dbReference type="CDD" id="cd16653">
    <property type="entry name" value="RING-like_Rtf2"/>
    <property type="match status" value="1"/>
</dbReference>
<gene>
    <name evidence="3" type="primary">rtf2</name>
    <name evidence="3" type="ORF">OC842_004886</name>
</gene>
<evidence type="ECO:0000313" key="3">
    <source>
        <dbReference type="EMBL" id="KAK0527417.1"/>
    </source>
</evidence>
<feature type="region of interest" description="Disordered" evidence="2">
    <location>
        <begin position="108"/>
        <end position="135"/>
    </location>
</feature>
<dbReference type="PANTHER" id="PTHR12775:SF0">
    <property type="entry name" value="REPLICATION TERMINATION FACTOR 2"/>
    <property type="match status" value="1"/>
</dbReference>
<dbReference type="AlphaFoldDB" id="A0AAN6G8D4"/>
<comment type="caution">
    <text evidence="3">The sequence shown here is derived from an EMBL/GenBank/DDBJ whole genome shotgun (WGS) entry which is preliminary data.</text>
</comment>
<organism evidence="3 4">
    <name type="scientific">Tilletia horrida</name>
    <dbReference type="NCBI Taxonomy" id="155126"/>
    <lineage>
        <taxon>Eukaryota</taxon>
        <taxon>Fungi</taxon>
        <taxon>Dikarya</taxon>
        <taxon>Basidiomycota</taxon>
        <taxon>Ustilaginomycotina</taxon>
        <taxon>Exobasidiomycetes</taxon>
        <taxon>Tilletiales</taxon>
        <taxon>Tilletiaceae</taxon>
        <taxon>Tilletia</taxon>
    </lineage>
</organism>
<evidence type="ECO:0000256" key="1">
    <source>
        <dbReference type="ARBA" id="ARBA00009885"/>
    </source>
</evidence>
<feature type="region of interest" description="Disordered" evidence="2">
    <location>
        <begin position="340"/>
        <end position="414"/>
    </location>
</feature>
<evidence type="ECO:0000256" key="2">
    <source>
        <dbReference type="SAM" id="MobiDB-lite"/>
    </source>
</evidence>
<accession>A0AAN6G8D4</accession>
<protein>
    <submittedName>
        <fullName evidence="3">Replication termination factor 2</fullName>
    </submittedName>
</protein>
<dbReference type="InterPro" id="IPR027799">
    <property type="entry name" value="Rtf2_RING-finger"/>
</dbReference>
<dbReference type="GO" id="GO:0005634">
    <property type="term" value="C:nucleus"/>
    <property type="evidence" value="ECO:0007669"/>
    <property type="project" value="TreeGrafter"/>
</dbReference>
<dbReference type="Proteomes" id="UP001176521">
    <property type="component" value="Unassembled WGS sequence"/>
</dbReference>
<sequence>MGADGGSIPRRDELVRTKARDRAATGQQDPTLLLRALWTLCALSRLPLAKPIVSDATGRLYNKEAVVRFLLGRADPAAERDPLDEAVAGHLKGLKDLRELFLEPNPAFRRRGSPVEGNAAPSSVSSSSAAAPSGSSSNDEASASFPFICALTQKELNGKARFVYLRSCGCVLAEAGLRTVAASSSSSSKGKEKAAVEANVSKQQLDEYECPLCSKPFRASPTFFSNSKLAAATATATAAAARASEVETALLRYDPHGDIVPLNPPLAEQEALRAAFLANRAAGASSTKKRKVAAAAKAEGGDVTGTALLEEGGDEKARKKAEARAARQAAIAKLSAELAADGTHPGTPDAAAEPAAKRARTTGAGAVAKAPQPQEKEKEKKEMSAAIRSIYGLDRPKDPKGESWMVRGTFNRYA</sequence>
<feature type="compositionally biased region" description="Low complexity" evidence="2">
    <location>
        <begin position="119"/>
        <end position="135"/>
    </location>
</feature>
<dbReference type="EMBL" id="JAPDMQ010000312">
    <property type="protein sequence ID" value="KAK0527417.1"/>
    <property type="molecule type" value="Genomic_DNA"/>
</dbReference>
<feature type="region of interest" description="Disordered" evidence="2">
    <location>
        <begin position="1"/>
        <end position="26"/>
    </location>
</feature>
<dbReference type="InterPro" id="IPR006735">
    <property type="entry name" value="Rtf2"/>
</dbReference>
<proteinExistence type="inferred from homology"/>
<dbReference type="PANTHER" id="PTHR12775">
    <property type="entry name" value="PROTEIN C20ORF43 HOMOLOG"/>
    <property type="match status" value="1"/>
</dbReference>
<feature type="compositionally biased region" description="Basic and acidic residues" evidence="2">
    <location>
        <begin position="374"/>
        <end position="383"/>
    </location>
</feature>
<feature type="compositionally biased region" description="Low complexity" evidence="2">
    <location>
        <begin position="361"/>
        <end position="370"/>
    </location>
</feature>
<reference evidence="3" key="1">
    <citation type="journal article" date="2023" name="PhytoFront">
        <title>Draft Genome Resources of Seven Strains of Tilletia horrida, Causal Agent of Kernel Smut of Rice.</title>
        <authorList>
            <person name="Khanal S."/>
            <person name="Antony Babu S."/>
            <person name="Zhou X.G."/>
        </authorList>
    </citation>
    <scope>NUCLEOTIDE SEQUENCE</scope>
    <source>
        <strain evidence="3">TX3</strain>
    </source>
</reference>
<dbReference type="GO" id="GO:0006274">
    <property type="term" value="P:DNA replication termination"/>
    <property type="evidence" value="ECO:0007669"/>
    <property type="project" value="TreeGrafter"/>
</dbReference>
<comment type="similarity">
    <text evidence="1">Belongs to the rtf2 family.</text>
</comment>
<name>A0AAN6G8D4_9BASI</name>
<feature type="compositionally biased region" description="Basic and acidic residues" evidence="2">
    <location>
        <begin position="9"/>
        <end position="23"/>
    </location>
</feature>
<keyword evidence="4" id="KW-1185">Reference proteome</keyword>